<dbReference type="GO" id="GO:0003735">
    <property type="term" value="F:structural constituent of ribosome"/>
    <property type="evidence" value="ECO:0007669"/>
    <property type="project" value="InterPro"/>
</dbReference>
<evidence type="ECO:0000313" key="4">
    <source>
        <dbReference type="EMBL" id="KAI3854720.1"/>
    </source>
</evidence>
<gene>
    <name evidence="4" type="ORF">MKW98_021260</name>
</gene>
<dbReference type="GO" id="GO:0006412">
    <property type="term" value="P:translation"/>
    <property type="evidence" value="ECO:0007669"/>
    <property type="project" value="InterPro"/>
</dbReference>
<evidence type="ECO:0000256" key="3">
    <source>
        <dbReference type="ARBA" id="ARBA00023274"/>
    </source>
</evidence>
<protein>
    <submittedName>
        <fullName evidence="4">Uncharacterized protein</fullName>
    </submittedName>
</protein>
<keyword evidence="5" id="KW-1185">Reference proteome</keyword>
<proteinExistence type="inferred from homology"/>
<name>A0AAD4S265_9MAGN</name>
<evidence type="ECO:0000256" key="2">
    <source>
        <dbReference type="ARBA" id="ARBA00022980"/>
    </source>
</evidence>
<organism evidence="4 5">
    <name type="scientific">Papaver atlanticum</name>
    <dbReference type="NCBI Taxonomy" id="357466"/>
    <lineage>
        <taxon>Eukaryota</taxon>
        <taxon>Viridiplantae</taxon>
        <taxon>Streptophyta</taxon>
        <taxon>Embryophyta</taxon>
        <taxon>Tracheophyta</taxon>
        <taxon>Spermatophyta</taxon>
        <taxon>Magnoliopsida</taxon>
        <taxon>Ranunculales</taxon>
        <taxon>Papaveraceae</taxon>
        <taxon>Papaveroideae</taxon>
        <taxon>Papaver</taxon>
    </lineage>
</organism>
<dbReference type="InterPro" id="IPR001911">
    <property type="entry name" value="Ribosomal_bS21"/>
</dbReference>
<feature type="non-terminal residue" evidence="4">
    <location>
        <position position="1"/>
    </location>
</feature>
<dbReference type="AlphaFoldDB" id="A0AAD4S265"/>
<dbReference type="EMBL" id="JAJJMB010015350">
    <property type="protein sequence ID" value="KAI3854720.1"/>
    <property type="molecule type" value="Genomic_DNA"/>
</dbReference>
<accession>A0AAD4S265</accession>
<evidence type="ECO:0000313" key="5">
    <source>
        <dbReference type="Proteomes" id="UP001202328"/>
    </source>
</evidence>
<dbReference type="PANTHER" id="PTHR37228:SF1">
    <property type="entry name" value="RIBOSOMAL PROTEIN S21 FAMILY PROTEIN"/>
    <property type="match status" value="1"/>
</dbReference>
<dbReference type="PANTHER" id="PTHR37228">
    <property type="entry name" value="RIBOSOMAL PROTEIN S21 FAMILY PROTEIN"/>
    <property type="match status" value="1"/>
</dbReference>
<comment type="caution">
    <text evidence="4">The sequence shown here is derived from an EMBL/GenBank/DDBJ whole genome shotgun (WGS) entry which is preliminary data.</text>
</comment>
<dbReference type="GO" id="GO:1990904">
    <property type="term" value="C:ribonucleoprotein complex"/>
    <property type="evidence" value="ECO:0007669"/>
    <property type="project" value="UniProtKB-KW"/>
</dbReference>
<sequence length="141" mass="16213">CEPFLRFLSTNSSRQNQASLRRKRRLTLEMNSAAKSVCNIFRNLNLGGNNPSPLLSSLQQWRGIKVRVRGGNVEQALQIMQRKMTSTGMERLLKRQGQQTTHLKNSEKKVLARKNLDRRLKSQDLARKLNSILLKKIRSSV</sequence>
<reference evidence="4" key="1">
    <citation type="submission" date="2022-04" db="EMBL/GenBank/DDBJ databases">
        <title>A functionally conserved STORR gene fusion in Papaver species that diverged 16.8 million years ago.</title>
        <authorList>
            <person name="Catania T."/>
        </authorList>
    </citation>
    <scope>NUCLEOTIDE SEQUENCE</scope>
    <source>
        <strain evidence="4">S-188037</strain>
    </source>
</reference>
<keyword evidence="3" id="KW-0687">Ribonucleoprotein</keyword>
<dbReference type="GO" id="GO:0005840">
    <property type="term" value="C:ribosome"/>
    <property type="evidence" value="ECO:0007669"/>
    <property type="project" value="UniProtKB-KW"/>
</dbReference>
<keyword evidence="2" id="KW-0689">Ribosomal protein</keyword>
<comment type="similarity">
    <text evidence="1">Belongs to the bacterial ribosomal protein bS21 family.</text>
</comment>
<dbReference type="Proteomes" id="UP001202328">
    <property type="component" value="Unassembled WGS sequence"/>
</dbReference>
<evidence type="ECO:0000256" key="1">
    <source>
        <dbReference type="ARBA" id="ARBA00006640"/>
    </source>
</evidence>
<dbReference type="Pfam" id="PF01165">
    <property type="entry name" value="Ribosomal_S21"/>
    <property type="match status" value="1"/>
</dbReference>